<gene>
    <name evidence="2" type="ORF">H4BulkLitter22706_000002</name>
</gene>
<name>A0A514CZS2_9VIRU</name>
<feature type="region of interest" description="Disordered" evidence="1">
    <location>
        <begin position="1"/>
        <end position="30"/>
    </location>
</feature>
<feature type="compositionally biased region" description="Polar residues" evidence="1">
    <location>
        <begin position="1"/>
        <end position="10"/>
    </location>
</feature>
<reference evidence="2" key="1">
    <citation type="submission" date="2019-05" db="EMBL/GenBank/DDBJ databases">
        <title>Metatranscriptomic reconstruction reveals RNA viruses with the potential to shape carbon cycling in soil.</title>
        <authorList>
            <person name="Starr E.P."/>
            <person name="Nuccio E."/>
            <person name="Pett-Ridge J."/>
            <person name="Banfield J.F."/>
            <person name="Firestone M.K."/>
        </authorList>
    </citation>
    <scope>NUCLEOTIDE SEQUENCE</scope>
    <source>
        <strain evidence="2">H4_Bulk_Litter_22_scaffold_706</strain>
    </source>
</reference>
<evidence type="ECO:0000256" key="1">
    <source>
        <dbReference type="SAM" id="MobiDB-lite"/>
    </source>
</evidence>
<proteinExistence type="predicted"/>
<protein>
    <submittedName>
        <fullName evidence="2">Uncharacterized protein</fullName>
    </submittedName>
</protein>
<accession>A0A514CZS2</accession>
<dbReference type="EMBL" id="MN032990">
    <property type="protein sequence ID" value="QDH86868.1"/>
    <property type="molecule type" value="Genomic_RNA"/>
</dbReference>
<sequence length="84" mass="9194">MHSSPNSSVVSRRGPEVLDLSGLKPSERKAEPVDLDPLGIKAEHGEEGLTIFLKVNYKVVLLVVVLTDIFHTSLNEVVAHFFGL</sequence>
<evidence type="ECO:0000313" key="2">
    <source>
        <dbReference type="EMBL" id="QDH86868.1"/>
    </source>
</evidence>
<organism evidence="2">
    <name type="scientific">Leviviridae sp</name>
    <dbReference type="NCBI Taxonomy" id="2027243"/>
    <lineage>
        <taxon>Viruses</taxon>
        <taxon>Riboviria</taxon>
        <taxon>Orthornavirae</taxon>
        <taxon>Lenarviricota</taxon>
        <taxon>Leviviricetes</taxon>
        <taxon>Norzivirales</taxon>
        <taxon>Fiersviridae</taxon>
    </lineage>
</organism>